<reference evidence="1 2" key="1">
    <citation type="submission" date="2016-04" db="EMBL/GenBank/DDBJ databases">
        <title>Genome analyses suggest a sexual origin of heterokaryosis in a supposedly ancient asexual fungus.</title>
        <authorList>
            <person name="Ropars J."/>
            <person name="Sedzielewska K."/>
            <person name="Noel J."/>
            <person name="Charron P."/>
            <person name="Farinelli L."/>
            <person name="Marton T."/>
            <person name="Kruger M."/>
            <person name="Pelin A."/>
            <person name="Brachmann A."/>
            <person name="Corradi N."/>
        </authorList>
    </citation>
    <scope>NUCLEOTIDE SEQUENCE [LARGE SCALE GENOMIC DNA]</scope>
    <source>
        <strain evidence="1 2">C2</strain>
    </source>
</reference>
<accession>A0A2N1MYE5</accession>
<name>A0A2N1MYE5_9GLOM</name>
<reference evidence="1 2" key="2">
    <citation type="submission" date="2017-10" db="EMBL/GenBank/DDBJ databases">
        <title>Extensive intraspecific genome diversity in a model arbuscular mycorrhizal fungus.</title>
        <authorList>
            <person name="Chen E.C.H."/>
            <person name="Morin E."/>
            <person name="Baudet D."/>
            <person name="Noel J."/>
            <person name="Ndikumana S."/>
            <person name="Charron P."/>
            <person name="St-Onge C."/>
            <person name="Giorgi J."/>
            <person name="Grigoriev I.V."/>
            <person name="Roux C."/>
            <person name="Martin F.M."/>
            <person name="Corradi N."/>
        </authorList>
    </citation>
    <scope>NUCLEOTIDE SEQUENCE [LARGE SCALE GENOMIC DNA]</scope>
    <source>
        <strain evidence="1 2">C2</strain>
    </source>
</reference>
<evidence type="ECO:0000313" key="2">
    <source>
        <dbReference type="Proteomes" id="UP000233469"/>
    </source>
</evidence>
<organism evidence="1 2">
    <name type="scientific">Rhizophagus irregularis</name>
    <dbReference type="NCBI Taxonomy" id="588596"/>
    <lineage>
        <taxon>Eukaryota</taxon>
        <taxon>Fungi</taxon>
        <taxon>Fungi incertae sedis</taxon>
        <taxon>Mucoromycota</taxon>
        <taxon>Glomeromycotina</taxon>
        <taxon>Glomeromycetes</taxon>
        <taxon>Glomerales</taxon>
        <taxon>Glomeraceae</taxon>
        <taxon>Rhizophagus</taxon>
    </lineage>
</organism>
<dbReference type="Proteomes" id="UP000233469">
    <property type="component" value="Unassembled WGS sequence"/>
</dbReference>
<gene>
    <name evidence="1" type="ORF">RhiirC2_784512</name>
</gene>
<dbReference type="EMBL" id="LLXL01001064">
    <property type="protein sequence ID" value="PKK66654.1"/>
    <property type="molecule type" value="Genomic_DNA"/>
</dbReference>
<dbReference type="VEuPathDB" id="FungiDB:RhiirFUN_020100"/>
<dbReference type="PANTHER" id="PTHR46579:SF2">
    <property type="entry name" value="C2H2-TYPE DOMAIN-CONTAINING PROTEIN"/>
    <property type="match status" value="1"/>
</dbReference>
<comment type="caution">
    <text evidence="1">The sequence shown here is derived from an EMBL/GenBank/DDBJ whole genome shotgun (WGS) entry which is preliminary data.</text>
</comment>
<proteinExistence type="predicted"/>
<protein>
    <submittedName>
        <fullName evidence="1">Uncharacterized protein</fullName>
    </submittedName>
</protein>
<dbReference type="AlphaFoldDB" id="A0A2N1MYE5"/>
<dbReference type="PANTHER" id="PTHR46579">
    <property type="entry name" value="F5/8 TYPE C DOMAIN-CONTAINING PROTEIN-RELATED"/>
    <property type="match status" value="1"/>
</dbReference>
<dbReference type="VEuPathDB" id="FungiDB:FUN_023271"/>
<evidence type="ECO:0000313" key="1">
    <source>
        <dbReference type="EMBL" id="PKK66654.1"/>
    </source>
</evidence>
<sequence>MQKRANEIQVPADIGRIPGKISIGDGFSADQWKTIVSINGLKEAHMRLLALVKEIEREYGPKKISPNLHLCLHLCECSLDYGPLYAFWCFSTERMNGLLGSFHNSHRNIEQELMKIVQYNALLDELTSHADQDLRLQESLEILKFRDSVGSLSIYDKYTDEDYKAFRLLSTTIEEGAAFGFEAFPGSFLGPSNENVSLPKNVLLLLTEFYCNTYGQNFTALSNIHNALKGSIPILPQVSRFSRLRIGTEIFGSTLSSRHAKSAKILARFILSDDTTDTYPGQIQFFFKYTIDLKEGPKPHYLAFVRWYKPAENWKTRFYFTIDDDVVMSIPVILSYGKMNFLKWDEIASFPYIIYYVARNAILLSLESSHQDESNDINLIKIKSLVVLKTRKSYIEETSKKTSKEWYFIN</sequence>
<dbReference type="VEuPathDB" id="FungiDB:RhiirA1_478624"/>